<evidence type="ECO:0000313" key="5">
    <source>
        <dbReference type="EMBL" id="CEK75449.1"/>
    </source>
</evidence>
<feature type="compositionally biased region" description="Basic and acidic residues" evidence="4">
    <location>
        <begin position="117"/>
        <end position="140"/>
    </location>
</feature>
<dbReference type="EMBL" id="HACG01028584">
    <property type="protein sequence ID" value="CEK75449.1"/>
    <property type="molecule type" value="Transcribed_RNA"/>
</dbReference>
<evidence type="ECO:0000256" key="2">
    <source>
        <dbReference type="ARBA" id="ARBA00022614"/>
    </source>
</evidence>
<dbReference type="SUPFAM" id="SSF52047">
    <property type="entry name" value="RNI-like"/>
    <property type="match status" value="1"/>
</dbReference>
<feature type="region of interest" description="Disordered" evidence="4">
    <location>
        <begin position="117"/>
        <end position="157"/>
    </location>
</feature>
<dbReference type="AlphaFoldDB" id="A0A0B7A3G5"/>
<dbReference type="GO" id="GO:0006913">
    <property type="term" value="P:nucleocytoplasmic transport"/>
    <property type="evidence" value="ECO:0007669"/>
    <property type="project" value="TreeGrafter"/>
</dbReference>
<dbReference type="GO" id="GO:0005096">
    <property type="term" value="F:GTPase activator activity"/>
    <property type="evidence" value="ECO:0007669"/>
    <property type="project" value="UniProtKB-KW"/>
</dbReference>
<reference evidence="5" key="1">
    <citation type="submission" date="2014-12" db="EMBL/GenBank/DDBJ databases">
        <title>Insight into the proteome of Arion vulgaris.</title>
        <authorList>
            <person name="Aradska J."/>
            <person name="Bulat T."/>
            <person name="Smidak R."/>
            <person name="Sarate P."/>
            <person name="Gangsoo J."/>
            <person name="Sialana F."/>
            <person name="Bilban M."/>
            <person name="Lubec G."/>
        </authorList>
    </citation>
    <scope>NUCLEOTIDE SEQUENCE</scope>
    <source>
        <tissue evidence="5">Skin</tissue>
    </source>
</reference>
<proteinExistence type="predicted"/>
<dbReference type="SMART" id="SM00368">
    <property type="entry name" value="LRR_RI"/>
    <property type="match status" value="9"/>
</dbReference>
<gene>
    <name evidence="5" type="primary">ORF95595</name>
</gene>
<dbReference type="InterPro" id="IPR001611">
    <property type="entry name" value="Leu-rich_rpt"/>
</dbReference>
<dbReference type="GO" id="GO:0031267">
    <property type="term" value="F:small GTPase binding"/>
    <property type="evidence" value="ECO:0007669"/>
    <property type="project" value="TreeGrafter"/>
</dbReference>
<evidence type="ECO:0000256" key="3">
    <source>
        <dbReference type="ARBA" id="ARBA00022737"/>
    </source>
</evidence>
<name>A0A0B7A3G5_9EUPU</name>
<dbReference type="GO" id="GO:0048471">
    <property type="term" value="C:perinuclear region of cytoplasm"/>
    <property type="evidence" value="ECO:0007669"/>
    <property type="project" value="TreeGrafter"/>
</dbReference>
<dbReference type="PANTHER" id="PTHR24113:SF12">
    <property type="entry name" value="RAN GTPASE-ACTIVATING PROTEIN 1"/>
    <property type="match status" value="1"/>
</dbReference>
<evidence type="ECO:0008006" key="6">
    <source>
        <dbReference type="Google" id="ProtNLM"/>
    </source>
</evidence>
<dbReference type="Pfam" id="PF13516">
    <property type="entry name" value="LRR_6"/>
    <property type="match status" value="2"/>
</dbReference>
<feature type="region of interest" description="Disordered" evidence="4">
    <location>
        <begin position="221"/>
        <end position="251"/>
    </location>
</feature>
<organism evidence="5">
    <name type="scientific">Arion vulgaris</name>
    <dbReference type="NCBI Taxonomy" id="1028688"/>
    <lineage>
        <taxon>Eukaryota</taxon>
        <taxon>Metazoa</taxon>
        <taxon>Spiralia</taxon>
        <taxon>Lophotrochozoa</taxon>
        <taxon>Mollusca</taxon>
        <taxon>Gastropoda</taxon>
        <taxon>Heterobranchia</taxon>
        <taxon>Euthyneura</taxon>
        <taxon>Panpulmonata</taxon>
        <taxon>Eupulmonata</taxon>
        <taxon>Stylommatophora</taxon>
        <taxon>Helicina</taxon>
        <taxon>Arionoidea</taxon>
        <taxon>Arionidae</taxon>
        <taxon>Arion</taxon>
    </lineage>
</organism>
<dbReference type="InterPro" id="IPR032675">
    <property type="entry name" value="LRR_dom_sf"/>
</dbReference>
<feature type="non-terminal residue" evidence="5">
    <location>
        <position position="1"/>
    </location>
</feature>
<sequence length="847" mass="94282">RNPSEKMGAIFSCFSSKNTYKGPLDYSVIIKPSDDCERMSMTSSHHVYLYQDLSTTKNAVQEKYGKNVEHCNGYNFNNNETAEVNKSVWEKFKSRNSDTSSSPWKFWRRLSTRNRQDSKYLSSKERPEISLLERPDHLKTQDGQISPVSPFPSSGPLPDVVEKASEIPRFSYSSVPPPKPPRLFLVRTPSVVTRLSTENENDTDPMYMNSERVAELKSQRHEMPVNISRPNSSTSLSDCVKSGKPPELGENNNIVRQFSKTNSETEDNGVASIASKVPPSVTFRQNSTEALSLTSSTRSIPQSNLLNSVARKPKIKTPELHRKRPGRSFRCSNDKGETTRQKHIMNSISELLRQRLDPYPLLDQLKRAGFLTNVDVQSLIGHHDRKSVCEGIVGLVGDATPDALSLVCDLMSTSGNYVDILEVLQVMREMDRIIHDVSYNTNIESSSLSDEKTFSFDIGYLAPDYSLKPLVELDKVRANNDKRLSKASSRNSSHSLLETFNGDHFRNGDCSLFPGLIMMSICVTGHSLSGQRSEALANVINKHNCISELHIGKTQLSGEDVCVIAKALEDNRTIHFLDLRLNNMGHTGTIAITDLLSKTKSLQLLNLSSCSLDLTIFKNLVAAIASNKSLTDLDLSFLDITDECCDCLRDMLKANTILQKLRLRSNMLSWSGCYVLAEGLVRNMSLSVLDLSRNTIDNDGAQAIAKFLPESCVTEVCLENCGITSVGCDALAELVTRCKKLKNLDISNNALQDIGISKLAPALERTSSLETLGLNMCGVTNDGFSKLLDVLEKNTSIVHMKLCYNKLGQEQFDPSATSENLRYRLRIVTSSKPKLQILLWGNSFEDS</sequence>
<keyword evidence="2" id="KW-0433">Leucine-rich repeat</keyword>
<keyword evidence="3" id="KW-0677">Repeat</keyword>
<dbReference type="InterPro" id="IPR027038">
    <property type="entry name" value="RanGap"/>
</dbReference>
<protein>
    <recommendedName>
        <fullName evidence="6">CARD domain-containing protein</fullName>
    </recommendedName>
</protein>
<dbReference type="PROSITE" id="PS51450">
    <property type="entry name" value="LRR"/>
    <property type="match status" value="1"/>
</dbReference>
<dbReference type="Gene3D" id="3.80.10.10">
    <property type="entry name" value="Ribonuclease Inhibitor"/>
    <property type="match status" value="3"/>
</dbReference>
<evidence type="ECO:0000256" key="4">
    <source>
        <dbReference type="SAM" id="MobiDB-lite"/>
    </source>
</evidence>
<dbReference type="GO" id="GO:0005829">
    <property type="term" value="C:cytosol"/>
    <property type="evidence" value="ECO:0007669"/>
    <property type="project" value="TreeGrafter"/>
</dbReference>
<evidence type="ECO:0000256" key="1">
    <source>
        <dbReference type="ARBA" id="ARBA00022468"/>
    </source>
</evidence>
<keyword evidence="1" id="KW-0343">GTPase activation</keyword>
<accession>A0A0B7A3G5</accession>
<feature type="compositionally biased region" description="Polar residues" evidence="4">
    <location>
        <begin position="228"/>
        <end position="237"/>
    </location>
</feature>
<dbReference type="GO" id="GO:0005634">
    <property type="term" value="C:nucleus"/>
    <property type="evidence" value="ECO:0007669"/>
    <property type="project" value="TreeGrafter"/>
</dbReference>
<dbReference type="PANTHER" id="PTHR24113">
    <property type="entry name" value="RAN GTPASE-ACTIVATING PROTEIN 1"/>
    <property type="match status" value="1"/>
</dbReference>